<evidence type="ECO:0000313" key="7">
    <source>
        <dbReference type="Proteomes" id="UP001156836"/>
    </source>
</evidence>
<feature type="transmembrane region" description="Helical" evidence="5">
    <location>
        <begin position="402"/>
        <end position="419"/>
    </location>
</feature>
<evidence type="ECO:0000256" key="5">
    <source>
        <dbReference type="SAM" id="Phobius"/>
    </source>
</evidence>
<dbReference type="InterPro" id="IPR001807">
    <property type="entry name" value="ClC"/>
</dbReference>
<feature type="transmembrane region" description="Helical" evidence="5">
    <location>
        <begin position="241"/>
        <end position="263"/>
    </location>
</feature>
<dbReference type="Gene3D" id="1.10.3080.10">
    <property type="entry name" value="Clc chloride channel"/>
    <property type="match status" value="1"/>
</dbReference>
<keyword evidence="3 5" id="KW-1133">Transmembrane helix</keyword>
<feature type="transmembrane region" description="Helical" evidence="5">
    <location>
        <begin position="318"/>
        <end position="337"/>
    </location>
</feature>
<evidence type="ECO:0000256" key="3">
    <source>
        <dbReference type="ARBA" id="ARBA00022989"/>
    </source>
</evidence>
<dbReference type="Proteomes" id="UP001156836">
    <property type="component" value="Unassembled WGS sequence"/>
</dbReference>
<organism evidence="6 7">
    <name type="scientific">Chitiniphilus shinanonensis</name>
    <dbReference type="NCBI Taxonomy" id="553088"/>
    <lineage>
        <taxon>Bacteria</taxon>
        <taxon>Pseudomonadati</taxon>
        <taxon>Pseudomonadota</taxon>
        <taxon>Betaproteobacteria</taxon>
        <taxon>Neisseriales</taxon>
        <taxon>Chitinibacteraceae</taxon>
        <taxon>Chitiniphilus</taxon>
    </lineage>
</organism>
<dbReference type="Pfam" id="PF00654">
    <property type="entry name" value="Voltage_CLC"/>
    <property type="match status" value="1"/>
</dbReference>
<feature type="transmembrane region" description="Helical" evidence="5">
    <location>
        <begin position="199"/>
        <end position="221"/>
    </location>
</feature>
<dbReference type="CDD" id="cd00400">
    <property type="entry name" value="Voltage_gated_ClC"/>
    <property type="match status" value="1"/>
</dbReference>
<keyword evidence="7" id="KW-1185">Reference proteome</keyword>
<keyword evidence="4 5" id="KW-0472">Membrane</keyword>
<feature type="transmembrane region" description="Helical" evidence="5">
    <location>
        <begin position="25"/>
        <end position="53"/>
    </location>
</feature>
<reference evidence="7" key="1">
    <citation type="journal article" date="2019" name="Int. J. Syst. Evol. Microbiol.">
        <title>The Global Catalogue of Microorganisms (GCM) 10K type strain sequencing project: providing services to taxonomists for standard genome sequencing and annotation.</title>
        <authorList>
            <consortium name="The Broad Institute Genomics Platform"/>
            <consortium name="The Broad Institute Genome Sequencing Center for Infectious Disease"/>
            <person name="Wu L."/>
            <person name="Ma J."/>
        </authorList>
    </citation>
    <scope>NUCLEOTIDE SEQUENCE [LARGE SCALE GENOMIC DNA]</scope>
    <source>
        <strain evidence="7">NBRC 104970</strain>
    </source>
</reference>
<dbReference type="InterPro" id="IPR014743">
    <property type="entry name" value="Cl-channel_core"/>
</dbReference>
<keyword evidence="2 5" id="KW-0812">Transmembrane</keyword>
<dbReference type="PRINTS" id="PR00762">
    <property type="entry name" value="CLCHANNEL"/>
</dbReference>
<comment type="subcellular location">
    <subcellularLocation>
        <location evidence="1">Membrane</location>
        <topology evidence="1">Multi-pass membrane protein</topology>
    </subcellularLocation>
</comment>
<feature type="transmembrane region" description="Helical" evidence="5">
    <location>
        <begin position="349"/>
        <end position="382"/>
    </location>
</feature>
<dbReference type="EMBL" id="BSOZ01000055">
    <property type="protein sequence ID" value="GLS05609.1"/>
    <property type="molecule type" value="Genomic_DNA"/>
</dbReference>
<evidence type="ECO:0000256" key="1">
    <source>
        <dbReference type="ARBA" id="ARBA00004141"/>
    </source>
</evidence>
<feature type="transmembrane region" description="Helical" evidence="5">
    <location>
        <begin position="137"/>
        <end position="154"/>
    </location>
</feature>
<evidence type="ECO:0000313" key="6">
    <source>
        <dbReference type="EMBL" id="GLS05609.1"/>
    </source>
</evidence>
<evidence type="ECO:0000256" key="2">
    <source>
        <dbReference type="ARBA" id="ARBA00022692"/>
    </source>
</evidence>
<comment type="caution">
    <text evidence="6">The sequence shown here is derived from an EMBL/GenBank/DDBJ whole genome shotgun (WGS) entry which is preliminary data.</text>
</comment>
<feature type="transmembrane region" description="Helical" evidence="5">
    <location>
        <begin position="74"/>
        <end position="93"/>
    </location>
</feature>
<dbReference type="SUPFAM" id="SSF81340">
    <property type="entry name" value="Clc chloride channel"/>
    <property type="match status" value="1"/>
</dbReference>
<name>A0ABQ6BVB1_9NEIS</name>
<dbReference type="PANTHER" id="PTHR43427:SF9">
    <property type="entry name" value="ION-TRANSPORT PROTEIN YFEO-RELATED"/>
    <property type="match status" value="1"/>
</dbReference>
<feature type="transmembrane region" description="Helical" evidence="5">
    <location>
        <begin position="275"/>
        <end position="298"/>
    </location>
</feature>
<gene>
    <name evidence="6" type="primary">yfeO</name>
    <name evidence="6" type="ORF">GCM10007860_27660</name>
</gene>
<proteinExistence type="predicted"/>
<accession>A0ABQ6BVB1</accession>
<feature type="transmembrane region" description="Helical" evidence="5">
    <location>
        <begin position="113"/>
        <end position="130"/>
    </location>
</feature>
<dbReference type="PANTHER" id="PTHR43427">
    <property type="entry name" value="CHLORIDE CHANNEL PROTEIN CLC-E"/>
    <property type="match status" value="1"/>
</dbReference>
<dbReference type="NCBIfam" id="NF002971">
    <property type="entry name" value="PRK03655.1"/>
    <property type="match status" value="1"/>
</dbReference>
<sequence>MVDLKPIPHMPMPSSTPTSAPARTLLASAVPALLIGVGCSLILLAVMGFAEVVQQWLWQTLPQWLGVAPHSKGWIVGMLTATGIAVGLVVAYMPGHAGPHPATASLIGAPQPLPVLPGLLVALVLGLAGGVSLGPEYPIMTINIALAVAIGRAVRPESRLDGWVMLAASGTIGALFGTPVAAALILTEPVMRGQDTSPLWNRLFAPLVAAGAGALTTTLFIHPIFAVQVPAYSGGGVLLDLVAGSAIAVMAAALGLLAVYLLPPLYRLGQRIGHPLLVLGGGGLLLGLLGVLGGPLTLFKGLTEMQALGHSAAALGPAQLALIGLVKLAALLVAAACGFRGGRIFPAVFVGVAFGLFAHAVVPAIPAALTVACGVLGLVLAVTRDGWLGLFMAAAVVPDLRLLPILCLVVLPAWLLLAGKPQMQVIAAR</sequence>
<protein>
    <submittedName>
        <fullName evidence="6">Ion-transport protein YfeO</fullName>
    </submittedName>
</protein>
<feature type="transmembrane region" description="Helical" evidence="5">
    <location>
        <begin position="166"/>
        <end position="187"/>
    </location>
</feature>
<dbReference type="InterPro" id="IPR050368">
    <property type="entry name" value="ClC-type_chloride_channel"/>
</dbReference>
<evidence type="ECO:0000256" key="4">
    <source>
        <dbReference type="ARBA" id="ARBA00023136"/>
    </source>
</evidence>